<keyword evidence="3" id="KW-1185">Reference proteome</keyword>
<name>A0A9J6GE86_HAELO</name>
<protein>
    <submittedName>
        <fullName evidence="2">Uncharacterized protein</fullName>
    </submittedName>
</protein>
<dbReference type="Proteomes" id="UP000821853">
    <property type="component" value="Chromosome 4"/>
</dbReference>
<dbReference type="AlphaFoldDB" id="A0A9J6GE86"/>
<proteinExistence type="predicted"/>
<gene>
    <name evidence="2" type="ORF">HPB48_004882</name>
</gene>
<feature type="compositionally biased region" description="Basic residues" evidence="1">
    <location>
        <begin position="30"/>
        <end position="42"/>
    </location>
</feature>
<evidence type="ECO:0000313" key="3">
    <source>
        <dbReference type="Proteomes" id="UP000821853"/>
    </source>
</evidence>
<accession>A0A9J6GE86</accession>
<evidence type="ECO:0000313" key="2">
    <source>
        <dbReference type="EMBL" id="KAH9373137.1"/>
    </source>
</evidence>
<dbReference type="EMBL" id="JABSTR010000006">
    <property type="protein sequence ID" value="KAH9373137.1"/>
    <property type="molecule type" value="Genomic_DNA"/>
</dbReference>
<dbReference type="VEuPathDB" id="VectorBase:HLOH_061332"/>
<sequence>MAHSSNLSSLSFQEAERAALVPFTLDAAPNRRHLHGKRRGKRQAAEGFQGLRQQDRKKETVNDTAFTTTDRVRLGGSAPSQSRPPSKPTRLAWILVIGLPDLAGLKNLFSVTLFRNRGNGWRDLIDGEPPQSGPPRVLPFFSPHYFPLHEFFISPFLYFTYSSPA</sequence>
<organism evidence="2 3">
    <name type="scientific">Haemaphysalis longicornis</name>
    <name type="common">Bush tick</name>
    <dbReference type="NCBI Taxonomy" id="44386"/>
    <lineage>
        <taxon>Eukaryota</taxon>
        <taxon>Metazoa</taxon>
        <taxon>Ecdysozoa</taxon>
        <taxon>Arthropoda</taxon>
        <taxon>Chelicerata</taxon>
        <taxon>Arachnida</taxon>
        <taxon>Acari</taxon>
        <taxon>Parasitiformes</taxon>
        <taxon>Ixodida</taxon>
        <taxon>Ixodoidea</taxon>
        <taxon>Ixodidae</taxon>
        <taxon>Haemaphysalinae</taxon>
        <taxon>Haemaphysalis</taxon>
    </lineage>
</organism>
<comment type="caution">
    <text evidence="2">The sequence shown here is derived from an EMBL/GenBank/DDBJ whole genome shotgun (WGS) entry which is preliminary data.</text>
</comment>
<feature type="region of interest" description="Disordered" evidence="1">
    <location>
        <begin position="30"/>
        <end position="87"/>
    </location>
</feature>
<reference evidence="2 3" key="1">
    <citation type="journal article" date="2020" name="Cell">
        <title>Large-Scale Comparative Analyses of Tick Genomes Elucidate Their Genetic Diversity and Vector Capacities.</title>
        <authorList>
            <consortium name="Tick Genome and Microbiome Consortium (TIGMIC)"/>
            <person name="Jia N."/>
            <person name="Wang J."/>
            <person name="Shi W."/>
            <person name="Du L."/>
            <person name="Sun Y."/>
            <person name="Zhan W."/>
            <person name="Jiang J.F."/>
            <person name="Wang Q."/>
            <person name="Zhang B."/>
            <person name="Ji P."/>
            <person name="Bell-Sakyi L."/>
            <person name="Cui X.M."/>
            <person name="Yuan T.T."/>
            <person name="Jiang B.G."/>
            <person name="Yang W.F."/>
            <person name="Lam T.T."/>
            <person name="Chang Q.C."/>
            <person name="Ding S.J."/>
            <person name="Wang X.J."/>
            <person name="Zhu J.G."/>
            <person name="Ruan X.D."/>
            <person name="Zhao L."/>
            <person name="Wei J.T."/>
            <person name="Ye R.Z."/>
            <person name="Que T.C."/>
            <person name="Du C.H."/>
            <person name="Zhou Y.H."/>
            <person name="Cheng J.X."/>
            <person name="Dai P.F."/>
            <person name="Guo W.B."/>
            <person name="Han X.H."/>
            <person name="Huang E.J."/>
            <person name="Li L.F."/>
            <person name="Wei W."/>
            <person name="Gao Y.C."/>
            <person name="Liu J.Z."/>
            <person name="Shao H.Z."/>
            <person name="Wang X."/>
            <person name="Wang C.C."/>
            <person name="Yang T.C."/>
            <person name="Huo Q.B."/>
            <person name="Li W."/>
            <person name="Chen H.Y."/>
            <person name="Chen S.E."/>
            <person name="Zhou L.G."/>
            <person name="Ni X.B."/>
            <person name="Tian J.H."/>
            <person name="Sheng Y."/>
            <person name="Liu T."/>
            <person name="Pan Y.S."/>
            <person name="Xia L.Y."/>
            <person name="Li J."/>
            <person name="Zhao F."/>
            <person name="Cao W.C."/>
        </authorList>
    </citation>
    <scope>NUCLEOTIDE SEQUENCE [LARGE SCALE GENOMIC DNA]</scope>
    <source>
        <strain evidence="2">HaeL-2018</strain>
    </source>
</reference>
<evidence type="ECO:0000256" key="1">
    <source>
        <dbReference type="SAM" id="MobiDB-lite"/>
    </source>
</evidence>